<evidence type="ECO:0000259" key="2">
    <source>
        <dbReference type="Pfam" id="PF09967"/>
    </source>
</evidence>
<gene>
    <name evidence="4" type="ORF">ODY93_17135</name>
</gene>
<dbReference type="PANTHER" id="PTHR38730:SF1">
    <property type="entry name" value="SLL7028 PROTEIN"/>
    <property type="match status" value="1"/>
</dbReference>
<reference evidence="4 5" key="1">
    <citation type="submission" date="2022-09" db="EMBL/GenBank/DDBJ databases">
        <title>The outer-membrane cytochrome OmcA is essential for infection of Shewanella oneidensis by a zebrafish-associated bacteriophage.</title>
        <authorList>
            <person name="Grenfell A.W."/>
            <person name="Intile P."/>
            <person name="Mcfarlane J."/>
            <person name="Leung D."/>
            <person name="Abdalla K."/>
            <person name="Wold M."/>
            <person name="Kees E."/>
            <person name="Gralnick J."/>
        </authorList>
    </citation>
    <scope>NUCLEOTIDE SEQUENCE [LARGE SCALE GENOMIC DNA]</scope>
    <source>
        <strain evidence="4 5">NF-5</strain>
    </source>
</reference>
<evidence type="ECO:0000313" key="5">
    <source>
        <dbReference type="Proteomes" id="UP001159075"/>
    </source>
</evidence>
<evidence type="ECO:0000313" key="4">
    <source>
        <dbReference type="EMBL" id="MDI5833309.1"/>
    </source>
</evidence>
<protein>
    <submittedName>
        <fullName evidence="4">VWA-like domain-containing protein</fullName>
    </submittedName>
</protein>
<dbReference type="SUPFAM" id="SSF53300">
    <property type="entry name" value="vWA-like"/>
    <property type="match status" value="1"/>
</dbReference>
<dbReference type="EMBL" id="JAOTLW010000020">
    <property type="protein sequence ID" value="MDI5833309.1"/>
    <property type="molecule type" value="Genomic_DNA"/>
</dbReference>
<evidence type="ECO:0000259" key="3">
    <source>
        <dbReference type="Pfam" id="PF13203"/>
    </source>
</evidence>
<dbReference type="Pfam" id="PF13203">
    <property type="entry name" value="DUF2201_N"/>
    <property type="match status" value="1"/>
</dbReference>
<dbReference type="RefSeq" id="WP_282895511.1">
    <property type="nucleotide sequence ID" value="NZ_CP106875.1"/>
</dbReference>
<comment type="caution">
    <text evidence="4">The sequence shown here is derived from an EMBL/GenBank/DDBJ whole genome shotgun (WGS) entry which is preliminary data.</text>
</comment>
<proteinExistence type="predicted"/>
<dbReference type="Proteomes" id="UP001159075">
    <property type="component" value="Unassembled WGS sequence"/>
</dbReference>
<evidence type="ECO:0000256" key="1">
    <source>
        <dbReference type="SAM" id="MobiDB-lite"/>
    </source>
</evidence>
<dbReference type="Pfam" id="PF09967">
    <property type="entry name" value="DUF2201"/>
    <property type="match status" value="1"/>
</dbReference>
<feature type="compositionally biased region" description="Polar residues" evidence="1">
    <location>
        <begin position="10"/>
        <end position="22"/>
    </location>
</feature>
<feature type="domain" description="VWA-like" evidence="2">
    <location>
        <begin position="443"/>
        <end position="583"/>
    </location>
</feature>
<feature type="region of interest" description="Disordered" evidence="1">
    <location>
        <begin position="1"/>
        <end position="22"/>
    </location>
</feature>
<feature type="compositionally biased region" description="Low complexity" evidence="1">
    <location>
        <begin position="206"/>
        <end position="267"/>
    </location>
</feature>
<sequence length="618" mass="68443">MNEIDKFNESLKSQGRQGTLNTNPLLQSALNRFRTIFSSMDQYGLPRFGMLSLMATTTPMFIYDHPKLMEKVNTAFAIPGAVFISADLFNNLLAEDKLAKDRGVKSDGVMFVIAHEMEHIVRNHLTRCLQFSSDLANIGQDIRINLDLWKGFTMEPGTYLRDTIKIYGITDEEATKFQNMPEELICLILEEEARNQANRKNETKKSNAQQSSAGQPQNPQQSGGGQSQNPQQSGGGQSQNPQQSGGGESQNPQQSGGGESQNPQQSGTSKPQSGNSKVPSLPKYENLDQYIGSKSSDKNHTMSIEDFTNFINENGLDSVLEKLGIPKDNLDGGIDKLNQRFQDQILESYNTAKQYRLNNKNGHKMAGMHTEDALEYRLEQLNQPKLNIKTVLRDTILGDGMSFKVNEDMPTALFSVDPTEMGIEFPVYEAAVEPSENMYLPTAMLIDTSGSIYSDKETITQFFSEAIGILEDNENAVVYVFAADTAVRGKPIILSKDTLEDCVNNLPVRGGGGTEFTGPINAVMNWMSDNAFDPNTGIPVNCGAIIYMTDLEAAPPKKENLVDDLPPVLFICKESDFNPDFANRVSNFATVHTLNVAKELDLNAMYNENEEEKGLQLK</sequence>
<dbReference type="InterPro" id="IPR036465">
    <property type="entry name" value="vWFA_dom_sf"/>
</dbReference>
<feature type="compositionally biased region" description="Polar residues" evidence="1">
    <location>
        <begin position="268"/>
        <end position="278"/>
    </location>
</feature>
<keyword evidence="5" id="KW-1185">Reference proteome</keyword>
<feature type="region of interest" description="Disordered" evidence="1">
    <location>
        <begin position="197"/>
        <end position="283"/>
    </location>
</feature>
<accession>A0ABT6UJ38</accession>
<dbReference type="InterPro" id="IPR018698">
    <property type="entry name" value="VWA-like_dom"/>
</dbReference>
<organism evidence="4 5">
    <name type="scientific">Shewanella xiamenensis</name>
    <dbReference type="NCBI Taxonomy" id="332186"/>
    <lineage>
        <taxon>Bacteria</taxon>
        <taxon>Pseudomonadati</taxon>
        <taxon>Pseudomonadota</taxon>
        <taxon>Gammaproteobacteria</taxon>
        <taxon>Alteromonadales</taxon>
        <taxon>Shewanellaceae</taxon>
        <taxon>Shewanella</taxon>
    </lineage>
</organism>
<feature type="domain" description="Putative metallopeptidase" evidence="3">
    <location>
        <begin position="107"/>
        <end position="240"/>
    </location>
</feature>
<dbReference type="PANTHER" id="PTHR38730">
    <property type="entry name" value="SLL7028 PROTEIN"/>
    <property type="match status" value="1"/>
</dbReference>
<dbReference type="InterPro" id="IPR025154">
    <property type="entry name" value="Put_metallopeptidase_dom"/>
</dbReference>
<name>A0ABT6UJ38_9GAMM</name>